<reference evidence="3" key="1">
    <citation type="submission" date="2022-10" db="EMBL/GenBank/DDBJ databases">
        <title>The complete genomes of actinobacterial strains from the NBC collection.</title>
        <authorList>
            <person name="Joergensen T.S."/>
            <person name="Alvarez Arevalo M."/>
            <person name="Sterndorff E.B."/>
            <person name="Faurdal D."/>
            <person name="Vuksanovic O."/>
            <person name="Mourched A.-S."/>
            <person name="Charusanti P."/>
            <person name="Shaw S."/>
            <person name="Blin K."/>
            <person name="Weber T."/>
        </authorList>
    </citation>
    <scope>NUCLEOTIDE SEQUENCE</scope>
    <source>
        <strain evidence="3">NBC_00283</strain>
    </source>
</reference>
<evidence type="ECO:0000259" key="2">
    <source>
        <dbReference type="PROSITE" id="PS51340"/>
    </source>
</evidence>
<evidence type="ECO:0000256" key="1">
    <source>
        <dbReference type="SAM" id="MobiDB-lite"/>
    </source>
</evidence>
<proteinExistence type="predicted"/>
<dbReference type="PROSITE" id="PS51340">
    <property type="entry name" value="MOSC"/>
    <property type="match status" value="1"/>
</dbReference>
<organism evidence="3 4">
    <name type="scientific">Streptomyces goshikiensis</name>
    <dbReference type="NCBI Taxonomy" id="1942"/>
    <lineage>
        <taxon>Bacteria</taxon>
        <taxon>Bacillati</taxon>
        <taxon>Actinomycetota</taxon>
        <taxon>Actinomycetes</taxon>
        <taxon>Kitasatosporales</taxon>
        <taxon>Streptomycetaceae</taxon>
        <taxon>Streptomyces</taxon>
    </lineage>
</organism>
<name>A0ABZ1RVN1_9ACTN</name>
<dbReference type="Proteomes" id="UP001432075">
    <property type="component" value="Chromosome"/>
</dbReference>
<feature type="domain" description="MOSC" evidence="2">
    <location>
        <begin position="26"/>
        <end position="166"/>
    </location>
</feature>
<feature type="region of interest" description="Disordered" evidence="1">
    <location>
        <begin position="180"/>
        <end position="221"/>
    </location>
</feature>
<dbReference type="EMBL" id="CP108057">
    <property type="protein sequence ID" value="WUO50436.1"/>
    <property type="molecule type" value="Genomic_DNA"/>
</dbReference>
<dbReference type="Gene3D" id="2.40.33.20">
    <property type="entry name" value="PK beta-barrel domain-like"/>
    <property type="match status" value="1"/>
</dbReference>
<keyword evidence="4" id="KW-1185">Reference proteome</keyword>
<dbReference type="SUPFAM" id="SSF50800">
    <property type="entry name" value="PK beta-barrel domain-like"/>
    <property type="match status" value="1"/>
</dbReference>
<dbReference type="PANTHER" id="PTHR36930">
    <property type="entry name" value="METAL-SULFUR CLUSTER BIOSYNTHESIS PROTEINS YUAD-RELATED"/>
    <property type="match status" value="1"/>
</dbReference>
<protein>
    <recommendedName>
        <fullName evidence="2">MOSC domain-containing protein</fullName>
    </recommendedName>
</protein>
<dbReference type="PANTHER" id="PTHR36930:SF1">
    <property type="entry name" value="MOSC DOMAIN-CONTAINING PROTEIN"/>
    <property type="match status" value="1"/>
</dbReference>
<evidence type="ECO:0000313" key="3">
    <source>
        <dbReference type="EMBL" id="WUO50436.1"/>
    </source>
</evidence>
<dbReference type="Pfam" id="PF03473">
    <property type="entry name" value="MOSC"/>
    <property type="match status" value="1"/>
</dbReference>
<accession>A0ABZ1RVN1</accession>
<dbReference type="InterPro" id="IPR011037">
    <property type="entry name" value="Pyrv_Knase-like_insert_dom_sf"/>
</dbReference>
<evidence type="ECO:0000313" key="4">
    <source>
        <dbReference type="Proteomes" id="UP001432075"/>
    </source>
</evidence>
<gene>
    <name evidence="3" type="ORF">OHU17_33895</name>
</gene>
<dbReference type="InterPro" id="IPR005302">
    <property type="entry name" value="MoCF_Sase_C"/>
</dbReference>
<sequence>MAQEAQPGPGRVISLHLAARTGDPTFRVAQAHAVAGHGLAGDRNYWAGEGPRPRLRGTGRSSGVCDVTLIEAEALEALAREHGITLTPAECRRNLVCRDIRLNPLVGREFRIGAVILRGLKLSEPCARLEQLVRPGLIRGLLHRGGLRAEVLRGGIIQAGDRILPLPFEDPEHVRIPAGTEPPPLAVPAGVHDGPTSPLPTTALDRLPVRTGTPREGRGNP</sequence>
<dbReference type="InterPro" id="IPR052716">
    <property type="entry name" value="MOSC_domain"/>
</dbReference>
<dbReference type="RefSeq" id="WP_328777241.1">
    <property type="nucleotide sequence ID" value="NZ_CP108057.1"/>
</dbReference>